<reference evidence="6" key="1">
    <citation type="journal article" date="2008" name="Science">
        <title>Genome of an endosymbiont coupling N2 fixation to cellulolysis within RT protist cells in termite gut.</title>
        <authorList>
            <person name="Hongoh Y."/>
            <person name="Sharma V.K."/>
            <person name="Prakash T."/>
            <person name="Noda S."/>
            <person name="Toh H."/>
            <person name="Taylor T.D."/>
            <person name="Kudo T."/>
            <person name="Sakaki Y."/>
            <person name="Toyoda A."/>
            <person name="Hattori M."/>
            <person name="Ohkuma M."/>
        </authorList>
    </citation>
    <scope>NUCLEOTIDE SEQUENCE [LARGE SCALE GENOMIC DNA]</scope>
</reference>
<dbReference type="Pfam" id="PF25137">
    <property type="entry name" value="ADH_Fe_C"/>
    <property type="match status" value="1"/>
</dbReference>
<feature type="domain" description="Alcohol dehydrogenase iron-type/glycerol dehydrogenase GldA" evidence="3">
    <location>
        <begin position="9"/>
        <end position="178"/>
    </location>
</feature>
<accession>B6YQP9</accession>
<dbReference type="Pfam" id="PF00465">
    <property type="entry name" value="Fe-ADH"/>
    <property type="match status" value="1"/>
</dbReference>
<evidence type="ECO:0000256" key="2">
    <source>
        <dbReference type="ARBA" id="ARBA00023002"/>
    </source>
</evidence>
<dbReference type="InterPro" id="IPR018211">
    <property type="entry name" value="ADH_Fe_CS"/>
</dbReference>
<gene>
    <name evidence="5" type="ordered locus">CFPG_258</name>
</gene>
<dbReference type="KEGG" id="aps:CFPG_258"/>
<dbReference type="InterPro" id="IPR001670">
    <property type="entry name" value="ADH_Fe/GldA"/>
</dbReference>
<dbReference type="OrthoDB" id="9801156at2"/>
<evidence type="ECO:0000259" key="4">
    <source>
        <dbReference type="Pfam" id="PF25137"/>
    </source>
</evidence>
<evidence type="ECO:0000259" key="3">
    <source>
        <dbReference type="Pfam" id="PF00465"/>
    </source>
</evidence>
<evidence type="ECO:0000313" key="5">
    <source>
        <dbReference type="EMBL" id="BAG83521.1"/>
    </source>
</evidence>
<dbReference type="Proteomes" id="UP000000723">
    <property type="component" value="Chromosome"/>
</dbReference>
<dbReference type="PANTHER" id="PTHR43633:SF1">
    <property type="entry name" value="ALCOHOL DEHYDROGENASE YQHD"/>
    <property type="match status" value="1"/>
</dbReference>
<dbReference type="AlphaFoldDB" id="B6YQP9"/>
<proteinExistence type="inferred from homology"/>
<dbReference type="eggNOG" id="COG1979">
    <property type="taxonomic scope" value="Bacteria"/>
</dbReference>
<dbReference type="RefSeq" id="WP_012573282.1">
    <property type="nucleotide sequence ID" value="NC_011565.1"/>
</dbReference>
<protein>
    <submittedName>
        <fullName evidence="5">Iron-containing alcohol dehydrogenase</fullName>
    </submittedName>
</protein>
<keyword evidence="6" id="KW-1185">Reference proteome</keyword>
<dbReference type="InterPro" id="IPR056798">
    <property type="entry name" value="ADH_Fe_C"/>
</dbReference>
<dbReference type="PANTHER" id="PTHR43633">
    <property type="entry name" value="ALCOHOL DEHYDROGENASE YQHD"/>
    <property type="match status" value="1"/>
</dbReference>
<dbReference type="GO" id="GO:0005829">
    <property type="term" value="C:cytosol"/>
    <property type="evidence" value="ECO:0007669"/>
    <property type="project" value="TreeGrafter"/>
</dbReference>
<dbReference type="GO" id="GO:1990002">
    <property type="term" value="F:methylglyoxal reductase (NADPH) (acetol producing) activity"/>
    <property type="evidence" value="ECO:0007669"/>
    <property type="project" value="TreeGrafter"/>
</dbReference>
<dbReference type="GO" id="GO:0008106">
    <property type="term" value="F:alcohol dehydrogenase (NADP+) activity"/>
    <property type="evidence" value="ECO:0007669"/>
    <property type="project" value="TreeGrafter"/>
</dbReference>
<evidence type="ECO:0000256" key="1">
    <source>
        <dbReference type="ARBA" id="ARBA00007358"/>
    </source>
</evidence>
<dbReference type="Gene3D" id="3.40.50.1970">
    <property type="match status" value="1"/>
</dbReference>
<dbReference type="EMBL" id="AP010656">
    <property type="protein sequence ID" value="BAG83521.1"/>
    <property type="molecule type" value="Genomic_DNA"/>
</dbReference>
<feature type="domain" description="Fe-containing alcohol dehydrogenase-like C-terminal" evidence="4">
    <location>
        <begin position="189"/>
        <end position="386"/>
    </location>
</feature>
<dbReference type="InterPro" id="IPR044731">
    <property type="entry name" value="BDH-like"/>
</dbReference>
<evidence type="ECO:0000313" key="6">
    <source>
        <dbReference type="Proteomes" id="UP000000723"/>
    </source>
</evidence>
<dbReference type="PROSITE" id="PS00060">
    <property type="entry name" value="ADH_IRON_2"/>
    <property type="match status" value="1"/>
</dbReference>
<dbReference type="STRING" id="511995.CFPG_258"/>
<sequence length="391" mass="43247">MNNFRFCSPTEFIFGKNTICKVAQLVKQYGGSKVLIHYGNKSAKKSGLLTQIENCFQNEFIEYVKLGGVQPNPIDELVYKGIELGRKEKVNFILAIGGGSVIDSAKAIAAGILYNGDFWNFFEGIVTINHALPIATVLTLPAAGSEGSPNTVITKTDGMLKRGIGSSFIRPVFSIMDPVLTFTLPTCQTVYGIADMMAHVMERYFTQTQGVDITDRMCESILLSIIHSAKTLIREPENYDARANIMWASTIAHNGICGVGREEDWATHALEHELSALYNIAHGAGLAVMFPAWMQYVYTAGIDRFVQFATRVWNIENIGSKKEIALKGIHALKDFFSSIKLPINFEQLGAQKSDIDKLIDTLKINTKGKLGNFLLLDMNDARAIYEIAAKR</sequence>
<dbReference type="GO" id="GO:1990362">
    <property type="term" value="F:butanol dehydrogenase (NAD+) activity"/>
    <property type="evidence" value="ECO:0007669"/>
    <property type="project" value="InterPro"/>
</dbReference>
<name>B6YQP9_AZOPC</name>
<dbReference type="PROSITE" id="PS00913">
    <property type="entry name" value="ADH_IRON_1"/>
    <property type="match status" value="1"/>
</dbReference>
<dbReference type="CDD" id="cd08187">
    <property type="entry name" value="BDH"/>
    <property type="match status" value="1"/>
</dbReference>
<dbReference type="SUPFAM" id="SSF56796">
    <property type="entry name" value="Dehydroquinate synthase-like"/>
    <property type="match status" value="1"/>
</dbReference>
<dbReference type="FunFam" id="3.40.50.1970:FF:000003">
    <property type="entry name" value="Alcohol dehydrogenase, iron-containing"/>
    <property type="match status" value="1"/>
</dbReference>
<dbReference type="Gene3D" id="1.20.1090.10">
    <property type="entry name" value="Dehydroquinate synthase-like - alpha domain"/>
    <property type="match status" value="1"/>
</dbReference>
<comment type="similarity">
    <text evidence="1">Belongs to the iron-containing alcohol dehydrogenase family.</text>
</comment>
<organism evidence="5 6">
    <name type="scientific">Azobacteroides pseudotrichonymphae genomovar. CFP2</name>
    <dbReference type="NCBI Taxonomy" id="511995"/>
    <lineage>
        <taxon>Bacteria</taxon>
        <taxon>Pseudomonadati</taxon>
        <taxon>Bacteroidota</taxon>
        <taxon>Bacteroidia</taxon>
        <taxon>Bacteroidales</taxon>
        <taxon>Candidatus Azobacteroides</taxon>
    </lineage>
</organism>
<dbReference type="GO" id="GO:0046872">
    <property type="term" value="F:metal ion binding"/>
    <property type="evidence" value="ECO:0007669"/>
    <property type="project" value="InterPro"/>
</dbReference>
<keyword evidence="2" id="KW-0560">Oxidoreductase</keyword>
<dbReference type="HOGENOM" id="CLU_007207_0_4_10"/>